<dbReference type="PANTHER" id="PTHR11932">
    <property type="entry name" value="CULLIN"/>
    <property type="match status" value="1"/>
</dbReference>
<evidence type="ECO:0000259" key="4">
    <source>
        <dbReference type="PROSITE" id="PS50069"/>
    </source>
</evidence>
<dbReference type="InterPro" id="IPR016158">
    <property type="entry name" value="Cullin_homology"/>
</dbReference>
<dbReference type="InterPro" id="IPR045093">
    <property type="entry name" value="Cullin"/>
</dbReference>
<sequence length="319" mass="35473">MCFRLLFNPSTLLELEESTITKLNTVCGYEFTSKFHRMYADIQLAEGMNNNFRTHLREKGLSFPFSHHCHVLTASFFLDNTACVDALTLSISTLGTSYGGFAELSDFLRQFEAFYSTSYTGRNLRWVLSSCTAEVRLLYADRPYSLVMTALHAATMMLFEARDVDHMTLSALQTGLLGDAGAAAVAAAEAGGHETQSSSEDIMKKAVAPLLEAGFLRLLSSDGLNPTTVFEDDAIVALNRGFTSRHTKLKFIYSPQTLLNTATGLKTCQHTDLVKGIIKLSKGRFQPHISLIKRCIETLIEKGYLERNPNDPDQYNYMA</sequence>
<evidence type="ECO:0000313" key="5">
    <source>
        <dbReference type="EMBL" id="VDM35871.1"/>
    </source>
</evidence>
<dbReference type="Proteomes" id="UP000274429">
    <property type="component" value="Unassembled WGS sequence"/>
</dbReference>
<keyword evidence="6" id="KW-1185">Reference proteome</keyword>
<feature type="domain" description="Cullin family profile" evidence="4">
    <location>
        <begin position="1"/>
        <end position="173"/>
    </location>
</feature>
<dbReference type="GO" id="GO:0006511">
    <property type="term" value="P:ubiquitin-dependent protein catabolic process"/>
    <property type="evidence" value="ECO:0007669"/>
    <property type="project" value="InterPro"/>
</dbReference>
<dbReference type="InterPro" id="IPR036390">
    <property type="entry name" value="WH_DNA-bd_sf"/>
</dbReference>
<dbReference type="Gene3D" id="3.30.230.130">
    <property type="entry name" value="Cullin, Chain C, Domain 2"/>
    <property type="match status" value="1"/>
</dbReference>
<keyword evidence="1" id="KW-0832">Ubl conjugation</keyword>
<name>A0A3P7FIM6_HYDTA</name>
<evidence type="ECO:0000256" key="3">
    <source>
        <dbReference type="RuleBase" id="RU003829"/>
    </source>
</evidence>
<comment type="similarity">
    <text evidence="2 3">Belongs to the cullin family.</text>
</comment>
<evidence type="ECO:0000313" key="6">
    <source>
        <dbReference type="Proteomes" id="UP000274429"/>
    </source>
</evidence>
<dbReference type="SUPFAM" id="SSF75632">
    <property type="entry name" value="Cullin homology domain"/>
    <property type="match status" value="1"/>
</dbReference>
<dbReference type="SUPFAM" id="SSF46785">
    <property type="entry name" value="Winged helix' DNA-binding domain"/>
    <property type="match status" value="1"/>
</dbReference>
<dbReference type="GO" id="GO:0031461">
    <property type="term" value="C:cullin-RING ubiquitin ligase complex"/>
    <property type="evidence" value="ECO:0007669"/>
    <property type="project" value="InterPro"/>
</dbReference>
<protein>
    <recommendedName>
        <fullName evidence="4">Cullin family profile domain-containing protein</fullName>
    </recommendedName>
</protein>
<evidence type="ECO:0000256" key="2">
    <source>
        <dbReference type="PROSITE-ProRule" id="PRU00330"/>
    </source>
</evidence>
<dbReference type="Pfam" id="PF26557">
    <property type="entry name" value="Cullin_AB"/>
    <property type="match status" value="1"/>
</dbReference>
<dbReference type="InterPro" id="IPR036388">
    <property type="entry name" value="WH-like_DNA-bd_sf"/>
</dbReference>
<dbReference type="PROSITE" id="PS01256">
    <property type="entry name" value="CULLIN_1"/>
    <property type="match status" value="1"/>
</dbReference>
<dbReference type="InterPro" id="IPR001373">
    <property type="entry name" value="Cullin_N"/>
</dbReference>
<accession>A0A3P7FIM6</accession>
<dbReference type="PROSITE" id="PS50069">
    <property type="entry name" value="CULLIN_2"/>
    <property type="match status" value="1"/>
</dbReference>
<dbReference type="Gene3D" id="1.10.10.10">
    <property type="entry name" value="Winged helix-like DNA-binding domain superfamily/Winged helix DNA-binding domain"/>
    <property type="match status" value="1"/>
</dbReference>
<organism evidence="5 6">
    <name type="scientific">Hydatigena taeniaeformis</name>
    <name type="common">Feline tapeworm</name>
    <name type="synonym">Taenia taeniaeformis</name>
    <dbReference type="NCBI Taxonomy" id="6205"/>
    <lineage>
        <taxon>Eukaryota</taxon>
        <taxon>Metazoa</taxon>
        <taxon>Spiralia</taxon>
        <taxon>Lophotrochozoa</taxon>
        <taxon>Platyhelminthes</taxon>
        <taxon>Cestoda</taxon>
        <taxon>Eucestoda</taxon>
        <taxon>Cyclophyllidea</taxon>
        <taxon>Taeniidae</taxon>
        <taxon>Hydatigera</taxon>
    </lineage>
</organism>
<dbReference type="InterPro" id="IPR016157">
    <property type="entry name" value="Cullin_CS"/>
</dbReference>
<dbReference type="Pfam" id="PF10557">
    <property type="entry name" value="Cullin_Nedd8"/>
    <property type="match status" value="1"/>
</dbReference>
<dbReference type="OrthoDB" id="27073at2759"/>
<evidence type="ECO:0000256" key="1">
    <source>
        <dbReference type="ARBA" id="ARBA00022843"/>
    </source>
</evidence>
<gene>
    <name evidence="5" type="ORF">TTAC_LOCUS10891</name>
</gene>
<dbReference type="InterPro" id="IPR036317">
    <property type="entry name" value="Cullin_homology_sf"/>
</dbReference>
<dbReference type="SMART" id="SM00182">
    <property type="entry name" value="CULLIN"/>
    <property type="match status" value="1"/>
</dbReference>
<dbReference type="InterPro" id="IPR059120">
    <property type="entry name" value="Cullin-like_AB"/>
</dbReference>
<dbReference type="SMART" id="SM00884">
    <property type="entry name" value="Cullin_Nedd8"/>
    <property type="match status" value="1"/>
</dbReference>
<dbReference type="Pfam" id="PF00888">
    <property type="entry name" value="Cullin"/>
    <property type="match status" value="1"/>
</dbReference>
<dbReference type="AlphaFoldDB" id="A0A3P7FIM6"/>
<dbReference type="Gene3D" id="1.20.1310.10">
    <property type="entry name" value="Cullin Repeats"/>
    <property type="match status" value="1"/>
</dbReference>
<dbReference type="GO" id="GO:0031625">
    <property type="term" value="F:ubiquitin protein ligase binding"/>
    <property type="evidence" value="ECO:0007669"/>
    <property type="project" value="InterPro"/>
</dbReference>
<reference evidence="5 6" key="1">
    <citation type="submission" date="2018-11" db="EMBL/GenBank/DDBJ databases">
        <authorList>
            <consortium name="Pathogen Informatics"/>
        </authorList>
    </citation>
    <scope>NUCLEOTIDE SEQUENCE [LARGE SCALE GENOMIC DNA]</scope>
</reference>
<proteinExistence type="inferred from homology"/>
<dbReference type="InterPro" id="IPR019559">
    <property type="entry name" value="Cullin_neddylation_domain"/>
</dbReference>
<dbReference type="EMBL" id="UYWX01022452">
    <property type="protein sequence ID" value="VDM35871.1"/>
    <property type="molecule type" value="Genomic_DNA"/>
</dbReference>